<evidence type="ECO:0000259" key="7">
    <source>
        <dbReference type="Pfam" id="PF03151"/>
    </source>
</evidence>
<feature type="transmembrane region" description="Helical" evidence="6">
    <location>
        <begin position="80"/>
        <end position="106"/>
    </location>
</feature>
<feature type="transmembrane region" description="Helical" evidence="6">
    <location>
        <begin position="227"/>
        <end position="247"/>
    </location>
</feature>
<dbReference type="Proteomes" id="UP000722791">
    <property type="component" value="Unassembled WGS sequence"/>
</dbReference>
<comment type="subcellular location">
    <subcellularLocation>
        <location evidence="1">Membrane</location>
        <topology evidence="1">Multi-pass membrane protein</topology>
    </subcellularLocation>
</comment>
<evidence type="ECO:0000313" key="9">
    <source>
        <dbReference type="EMBL" id="GIL95105.1"/>
    </source>
</evidence>
<sequence length="388" mass="41366">MGEGKVARRDLVLNVFVWTANVSTSVVIIFVIKSLMSVYRFKYATTVSGLHFVCCAWAVWGLEKAGMIEPADMPLRTSLMFALVGAMSVGFANLSLLLNSVGFYQMAKLLMSPFVAAVEMLWLKKRFPAPALACIVVVLTGVGIVTVSDVTVNGPGLAMAALFIVMGGSQQILCGHLQNVLQLQSHQLMSNTSFLQGMILMIVGPFVDKLASSKWVLEWEVSVPGVEMLALSCLLAVAVNGTQYLVLGRFSATSFQVLGHAKTLLVLIGGWLLFDDPINPRKALGMALAFLGMIGYGYFASRPVPSGPSAAAAALQNLETHKGPDLTAAPKRPSTESGSSAALDGGYKPSTSAELDLEQPLLSWAARSGAGPTRKLRDEEAVVPGRTW</sequence>
<keyword evidence="3 6" id="KW-1133">Transmembrane helix</keyword>
<dbReference type="Pfam" id="PF03151">
    <property type="entry name" value="TPT"/>
    <property type="match status" value="1"/>
</dbReference>
<protein>
    <recommendedName>
        <fullName evidence="7">Sugar phosphate transporter domain-containing protein</fullName>
    </recommendedName>
</protein>
<feature type="transmembrane region" description="Helical" evidence="6">
    <location>
        <begin position="43"/>
        <end position="60"/>
    </location>
</feature>
<organism evidence="8 10">
    <name type="scientific">Volvox reticuliferus</name>
    <dbReference type="NCBI Taxonomy" id="1737510"/>
    <lineage>
        <taxon>Eukaryota</taxon>
        <taxon>Viridiplantae</taxon>
        <taxon>Chlorophyta</taxon>
        <taxon>core chlorophytes</taxon>
        <taxon>Chlorophyceae</taxon>
        <taxon>CS clade</taxon>
        <taxon>Chlamydomonadales</taxon>
        <taxon>Volvocaceae</taxon>
        <taxon>Volvox</taxon>
    </lineage>
</organism>
<evidence type="ECO:0000256" key="4">
    <source>
        <dbReference type="ARBA" id="ARBA00023136"/>
    </source>
</evidence>
<feature type="domain" description="Sugar phosphate transporter" evidence="7">
    <location>
        <begin position="25"/>
        <end position="296"/>
    </location>
</feature>
<keyword evidence="2 6" id="KW-0812">Transmembrane</keyword>
<dbReference type="GO" id="GO:0016020">
    <property type="term" value="C:membrane"/>
    <property type="evidence" value="ECO:0007669"/>
    <property type="project" value="UniProtKB-SubCell"/>
</dbReference>
<feature type="transmembrane region" description="Helical" evidence="6">
    <location>
        <begin position="127"/>
        <end position="145"/>
    </location>
</feature>
<feature type="transmembrane region" description="Helical" evidence="6">
    <location>
        <begin position="254"/>
        <end position="274"/>
    </location>
</feature>
<evidence type="ECO:0000256" key="3">
    <source>
        <dbReference type="ARBA" id="ARBA00022989"/>
    </source>
</evidence>
<dbReference type="InterPro" id="IPR004853">
    <property type="entry name" value="Sugar_P_trans_dom"/>
</dbReference>
<comment type="caution">
    <text evidence="8">The sequence shown here is derived from an EMBL/GenBank/DDBJ whole genome shotgun (WGS) entry which is preliminary data.</text>
</comment>
<dbReference type="InterPro" id="IPR037185">
    <property type="entry name" value="EmrE-like"/>
</dbReference>
<dbReference type="AlphaFoldDB" id="A0A8J4CE88"/>
<dbReference type="SUPFAM" id="SSF103481">
    <property type="entry name" value="Multidrug resistance efflux transporter EmrE"/>
    <property type="match status" value="1"/>
</dbReference>
<gene>
    <name evidence="8" type="ORF">Vretifemale_10293</name>
    <name evidence="9" type="ORF">Vretimale_1165</name>
</gene>
<feature type="transmembrane region" description="Helical" evidence="6">
    <location>
        <begin position="280"/>
        <end position="299"/>
    </location>
</feature>
<keyword evidence="4 6" id="KW-0472">Membrane</keyword>
<evidence type="ECO:0000256" key="5">
    <source>
        <dbReference type="SAM" id="MobiDB-lite"/>
    </source>
</evidence>
<dbReference type="EMBL" id="BNCP01000021">
    <property type="protein sequence ID" value="GIL81247.1"/>
    <property type="molecule type" value="Genomic_DNA"/>
</dbReference>
<evidence type="ECO:0000256" key="1">
    <source>
        <dbReference type="ARBA" id="ARBA00004141"/>
    </source>
</evidence>
<proteinExistence type="predicted"/>
<dbReference type="EMBL" id="BNCQ01000002">
    <property type="protein sequence ID" value="GIL95105.1"/>
    <property type="molecule type" value="Genomic_DNA"/>
</dbReference>
<evidence type="ECO:0000313" key="10">
    <source>
        <dbReference type="Proteomes" id="UP000747110"/>
    </source>
</evidence>
<dbReference type="InterPro" id="IPR050186">
    <property type="entry name" value="TPT_transporter"/>
</dbReference>
<reference evidence="8" key="1">
    <citation type="journal article" date="2021" name="Proc. Natl. Acad. Sci. U.S.A.">
        <title>Three genomes in the algal genus Volvox reveal the fate of a haploid sex-determining region after a transition to homothallism.</title>
        <authorList>
            <person name="Yamamoto K."/>
            <person name="Hamaji T."/>
            <person name="Kawai-Toyooka H."/>
            <person name="Matsuzaki R."/>
            <person name="Takahashi F."/>
            <person name="Nishimura Y."/>
            <person name="Kawachi M."/>
            <person name="Noguchi H."/>
            <person name="Minakuchi Y."/>
            <person name="Umen J.G."/>
            <person name="Toyoda A."/>
            <person name="Nozaki H."/>
        </authorList>
    </citation>
    <scope>NUCLEOTIDE SEQUENCE</scope>
    <source>
        <strain evidence="9">NIES-3785</strain>
        <strain evidence="8">NIES-3786</strain>
    </source>
</reference>
<evidence type="ECO:0000256" key="2">
    <source>
        <dbReference type="ARBA" id="ARBA00022692"/>
    </source>
</evidence>
<dbReference type="Proteomes" id="UP000747110">
    <property type="component" value="Unassembled WGS sequence"/>
</dbReference>
<feature type="region of interest" description="Disordered" evidence="5">
    <location>
        <begin position="322"/>
        <end position="352"/>
    </location>
</feature>
<feature type="region of interest" description="Disordered" evidence="5">
    <location>
        <begin position="368"/>
        <end position="388"/>
    </location>
</feature>
<dbReference type="PANTHER" id="PTHR11132">
    <property type="entry name" value="SOLUTE CARRIER FAMILY 35"/>
    <property type="match status" value="1"/>
</dbReference>
<keyword evidence="10" id="KW-1185">Reference proteome</keyword>
<feature type="transmembrane region" description="Helical" evidence="6">
    <location>
        <begin position="12"/>
        <end position="31"/>
    </location>
</feature>
<accession>A0A8J4CE88</accession>
<evidence type="ECO:0000256" key="6">
    <source>
        <dbReference type="SAM" id="Phobius"/>
    </source>
</evidence>
<dbReference type="OrthoDB" id="5547497at2759"/>
<name>A0A8J4CE88_9CHLO</name>
<evidence type="ECO:0000313" key="8">
    <source>
        <dbReference type="EMBL" id="GIL81247.1"/>
    </source>
</evidence>